<dbReference type="SUPFAM" id="SSF48350">
    <property type="entry name" value="GTPase activation domain, GAP"/>
    <property type="match status" value="1"/>
</dbReference>
<dbReference type="AlphaFoldDB" id="A0AAD5BI99"/>
<feature type="region of interest" description="Disordered" evidence="1">
    <location>
        <begin position="767"/>
        <end position="851"/>
    </location>
</feature>
<dbReference type="RefSeq" id="XP_051610451.1">
    <property type="nucleotide sequence ID" value="XM_051755457.1"/>
</dbReference>
<comment type="caution">
    <text evidence="2">The sequence shown here is derived from an EMBL/GenBank/DDBJ whole genome shotgun (WGS) entry which is preliminary data.</text>
</comment>
<evidence type="ECO:0000313" key="2">
    <source>
        <dbReference type="EMBL" id="KAI5964444.1"/>
    </source>
</evidence>
<proteinExistence type="predicted"/>
<feature type="compositionally biased region" description="Polar residues" evidence="1">
    <location>
        <begin position="814"/>
        <end position="824"/>
    </location>
</feature>
<gene>
    <name evidence="2" type="ORF">KGF57_000936</name>
</gene>
<keyword evidence="3" id="KW-1185">Reference proteome</keyword>
<name>A0AAD5BI99_9ASCO</name>
<reference evidence="2 3" key="1">
    <citation type="journal article" date="2022" name="DNA Res.">
        <title>Genome analysis of five recently described species of the CUG-Ser clade uncovers Candida theae as a new hybrid lineage with pathogenic potential in the Candida parapsilosis species complex.</title>
        <authorList>
            <person name="Mixao V."/>
            <person name="Del Olmo V."/>
            <person name="Hegedusova E."/>
            <person name="Saus E."/>
            <person name="Pryszcz L."/>
            <person name="Cillingova A."/>
            <person name="Nosek J."/>
            <person name="Gabaldon T."/>
        </authorList>
    </citation>
    <scope>NUCLEOTIDE SEQUENCE [LARGE SCALE GENOMIC DNA]</scope>
    <source>
        <strain evidence="2 3">CBS 12239</strain>
    </source>
</reference>
<organism evidence="2 3">
    <name type="scientific">Candida theae</name>
    <dbReference type="NCBI Taxonomy" id="1198502"/>
    <lineage>
        <taxon>Eukaryota</taxon>
        <taxon>Fungi</taxon>
        <taxon>Dikarya</taxon>
        <taxon>Ascomycota</taxon>
        <taxon>Saccharomycotina</taxon>
        <taxon>Pichiomycetes</taxon>
        <taxon>Debaryomycetaceae</taxon>
        <taxon>Candida/Lodderomyces clade</taxon>
        <taxon>Candida</taxon>
    </lineage>
</organism>
<feature type="compositionally biased region" description="Polar residues" evidence="1">
    <location>
        <begin position="834"/>
        <end position="851"/>
    </location>
</feature>
<accession>A0AAD5BI99</accession>
<evidence type="ECO:0008006" key="4">
    <source>
        <dbReference type="Google" id="ProtNLM"/>
    </source>
</evidence>
<sequence length="851" mass="97187">MQPFANSYWTPDYITGLHNLQSHTNVSLKQLHDLRKLVFNYLKYFHSNSEYLNTSSNELASSDSFSGKFGETPKYYSCVELFKNEMLGESTTLLQLASNIDKFVLDDLTKYLKHHEPSIQKEFSRLEELYEGYLALSRKVEKSKTKYFDELRSKETSKAQGTLSVQQQLDEDDYDYSDEESYFEEDSQSSVRQDFDIDLQFPLSVGSVTFETMEEFQVVLSKLIADTPTVKRTIPIPGYKNDLFASESLCEVLNDLRIKGLKPTRSNFEKFGQSLVSLKLVNPTNIFQKRFKSEGVWFEWSDLAIRVSEFKQESAPSTPIKQVTSTDRKVTSPSSRFMNDMAETTNRFNSMFNNVKSSIMKKSHDETLQDTIEQYNEQSLELQELAYLLQKGFTELAQYLEKFETTKIQIIYTSSAKLSQIIQKFHLQQFNQIQAFGRGIAELNKQQNYEHDLALHLNKSSTGVMFSLNGDVSFSLQNLVYQFNIFEDISAQINNVGQISDNLPLSILSAPYFVHQLHRVIETHIDEDLKSAWLQPLDLQSAWKIKQDVTTVISKCSVPVGETSKNQKTNIINNIIKHFEGKKAEDSITFYKTWLLELKDSVVPSTVFESVINLYNGEHADTNLIKVLSSLPRCNLACLLSITEHICKVFQLDVFPNYGMSDDFAEMSSKNSDELQRISKALNNMDAVGAIPYVHLIMRPSVAKHKSGFKPPVDYYVQFLTELLKPETRKALLDKLIEHETKYKQKKEYELKAGLQIKKLPIIETPTSQRKDEQVVKDEDGSVTPTKQKSLATKELKAPNPVSADAFTLRPFKTKSTPIPSPRSSPKHGLRENGGQNRSRSSSILNSAIDV</sequence>
<dbReference type="Proteomes" id="UP001204833">
    <property type="component" value="Unassembled WGS sequence"/>
</dbReference>
<dbReference type="InterPro" id="IPR027267">
    <property type="entry name" value="AH/BAR_dom_sf"/>
</dbReference>
<evidence type="ECO:0000256" key="1">
    <source>
        <dbReference type="SAM" id="MobiDB-lite"/>
    </source>
</evidence>
<dbReference type="InterPro" id="IPR008936">
    <property type="entry name" value="Rho_GTPase_activation_prot"/>
</dbReference>
<dbReference type="GeneID" id="76148995"/>
<dbReference type="EMBL" id="JAIHNG010000047">
    <property type="protein sequence ID" value="KAI5964444.1"/>
    <property type="molecule type" value="Genomic_DNA"/>
</dbReference>
<feature type="compositionally biased region" description="Basic and acidic residues" evidence="1">
    <location>
        <begin position="769"/>
        <end position="780"/>
    </location>
</feature>
<dbReference type="Gene3D" id="1.20.1270.60">
    <property type="entry name" value="Arfaptin homology (AH) domain/BAR domain"/>
    <property type="match status" value="1"/>
</dbReference>
<dbReference type="Gene3D" id="1.10.555.10">
    <property type="entry name" value="Rho GTPase activation protein"/>
    <property type="match status" value="1"/>
</dbReference>
<protein>
    <recommendedName>
        <fullName evidence="4">Rho-GAP domain-containing protein</fullName>
    </recommendedName>
</protein>
<evidence type="ECO:0000313" key="3">
    <source>
        <dbReference type="Proteomes" id="UP001204833"/>
    </source>
</evidence>